<protein>
    <submittedName>
        <fullName evidence="2">Uncharacterized protein</fullName>
    </submittedName>
</protein>
<feature type="coiled-coil region" evidence="1">
    <location>
        <begin position="10"/>
        <end position="60"/>
    </location>
</feature>
<proteinExistence type="predicted"/>
<evidence type="ECO:0000313" key="3">
    <source>
        <dbReference type="Proteomes" id="UP000053095"/>
    </source>
</evidence>
<keyword evidence="1" id="KW-0175">Coiled coil</keyword>
<comment type="caution">
    <text evidence="2">The sequence shown here is derived from an EMBL/GenBank/DDBJ whole genome shotgun (WGS) entry which is preliminary data.</text>
</comment>
<name>A0A6V8HJZ7_TALPI</name>
<keyword evidence="3" id="KW-1185">Reference proteome</keyword>
<sequence length="149" mass="17462">MDCAVSQEIIEKLKKQIRRALALYEILSSSPDQPTLLELLESAKNELKRIQDEISDREYLLSIRTQLNDAEARFEDLKPRIHAKILELHDLLKPTDMIDDAEEANVIGKAERLWKKIDRIVCEPVPPRKYYEPMLTFGFKPVRDYTPRK</sequence>
<accession>A0A6V8HJZ7</accession>
<organism evidence="2 3">
    <name type="scientific">Talaromyces pinophilus</name>
    <name type="common">Penicillium pinophilum</name>
    <dbReference type="NCBI Taxonomy" id="128442"/>
    <lineage>
        <taxon>Eukaryota</taxon>
        <taxon>Fungi</taxon>
        <taxon>Dikarya</taxon>
        <taxon>Ascomycota</taxon>
        <taxon>Pezizomycotina</taxon>
        <taxon>Eurotiomycetes</taxon>
        <taxon>Eurotiomycetidae</taxon>
        <taxon>Eurotiales</taxon>
        <taxon>Trichocomaceae</taxon>
        <taxon>Talaromyces</taxon>
        <taxon>Talaromyces sect. Talaromyces</taxon>
    </lineage>
</organism>
<gene>
    <name evidence="2" type="ORF">TCE0_033r09421</name>
</gene>
<dbReference type="EMBL" id="DF933829">
    <property type="protein sequence ID" value="GAM38584.1"/>
    <property type="molecule type" value="Genomic_DNA"/>
</dbReference>
<evidence type="ECO:0000256" key="1">
    <source>
        <dbReference type="SAM" id="Coils"/>
    </source>
</evidence>
<evidence type="ECO:0000313" key="2">
    <source>
        <dbReference type="EMBL" id="GAM38584.1"/>
    </source>
</evidence>
<dbReference type="AlphaFoldDB" id="A0A6V8HJZ7"/>
<dbReference type="Proteomes" id="UP000053095">
    <property type="component" value="Unassembled WGS sequence"/>
</dbReference>
<reference evidence="3" key="1">
    <citation type="journal article" date="2015" name="Genome Announc.">
        <title>Draft genome sequence of Talaromyces cellulolyticus strain Y-94, a source of lignocellulosic biomass-degrading enzymes.</title>
        <authorList>
            <person name="Fujii T."/>
            <person name="Koike H."/>
            <person name="Sawayama S."/>
            <person name="Yano S."/>
            <person name="Inoue H."/>
        </authorList>
    </citation>
    <scope>NUCLEOTIDE SEQUENCE [LARGE SCALE GENOMIC DNA]</scope>
    <source>
        <strain evidence="3">Y-94</strain>
    </source>
</reference>